<dbReference type="Gene3D" id="1.10.357.10">
    <property type="entry name" value="Tetracycline Repressor, domain 2"/>
    <property type="match status" value="1"/>
</dbReference>
<evidence type="ECO:0000259" key="3">
    <source>
        <dbReference type="PROSITE" id="PS50977"/>
    </source>
</evidence>
<sequence length="219" mass="25139">MTDQSDPSLAFHTRSRILSAAEHLFAERGLDDVNLREITDLARVNLASVSYHFGSRHGLMLSVFDRVAERANRERLAELNAYLEGLGEETNPQIEDLISIFLSAYIGQGVEKQGRILAWFMLKSRLEPLEGFSEVVERHFDPWTDAIVSALEKACPHLSHAEVYWRYFFMTATITMVITERKENNRIQRISDGEIDVSNSAMLRQSLSRYLISSFERVR</sequence>
<dbReference type="PANTHER" id="PTHR30055">
    <property type="entry name" value="HTH-TYPE TRANSCRIPTIONAL REGULATOR RUTR"/>
    <property type="match status" value="1"/>
</dbReference>
<gene>
    <name evidence="4" type="ORF">GLS40_09605</name>
</gene>
<dbReference type="InterPro" id="IPR050109">
    <property type="entry name" value="HTH-type_TetR-like_transc_reg"/>
</dbReference>
<feature type="DNA-binding region" description="H-T-H motif" evidence="2">
    <location>
        <begin position="34"/>
        <end position="53"/>
    </location>
</feature>
<keyword evidence="5" id="KW-1185">Reference proteome</keyword>
<evidence type="ECO:0000256" key="2">
    <source>
        <dbReference type="PROSITE-ProRule" id="PRU00335"/>
    </source>
</evidence>
<dbReference type="InterPro" id="IPR009057">
    <property type="entry name" value="Homeodomain-like_sf"/>
</dbReference>
<dbReference type="AlphaFoldDB" id="A0A844WFJ5"/>
<reference evidence="4 5" key="1">
    <citation type="submission" date="2019-11" db="EMBL/GenBank/DDBJ databases">
        <title>Pseudooceanicola pacifica sp. nov., isolated from deep-sea sediment of the Pacific Ocean.</title>
        <authorList>
            <person name="Lyu L."/>
        </authorList>
    </citation>
    <scope>NUCLEOTIDE SEQUENCE [LARGE SCALE GENOMIC DNA]</scope>
    <source>
        <strain evidence="4 5">216_PA32_1</strain>
    </source>
</reference>
<dbReference type="Pfam" id="PF17939">
    <property type="entry name" value="TetR_C_30"/>
    <property type="match status" value="1"/>
</dbReference>
<dbReference type="Proteomes" id="UP000443843">
    <property type="component" value="Unassembled WGS sequence"/>
</dbReference>
<proteinExistence type="predicted"/>
<dbReference type="InterPro" id="IPR041586">
    <property type="entry name" value="PsrA_TetR_C"/>
</dbReference>
<evidence type="ECO:0000313" key="4">
    <source>
        <dbReference type="EMBL" id="MWB78279.1"/>
    </source>
</evidence>
<dbReference type="GO" id="GO:0003700">
    <property type="term" value="F:DNA-binding transcription factor activity"/>
    <property type="evidence" value="ECO:0007669"/>
    <property type="project" value="TreeGrafter"/>
</dbReference>
<name>A0A844WFJ5_9RHOB</name>
<dbReference type="SUPFAM" id="SSF48498">
    <property type="entry name" value="Tetracyclin repressor-like, C-terminal domain"/>
    <property type="match status" value="1"/>
</dbReference>
<dbReference type="GO" id="GO:0000976">
    <property type="term" value="F:transcription cis-regulatory region binding"/>
    <property type="evidence" value="ECO:0007669"/>
    <property type="project" value="TreeGrafter"/>
</dbReference>
<dbReference type="Pfam" id="PF00440">
    <property type="entry name" value="TetR_N"/>
    <property type="match status" value="1"/>
</dbReference>
<accession>A0A844WFJ5</accession>
<comment type="caution">
    <text evidence="4">The sequence shown here is derived from an EMBL/GenBank/DDBJ whole genome shotgun (WGS) entry which is preliminary data.</text>
</comment>
<dbReference type="InterPro" id="IPR001647">
    <property type="entry name" value="HTH_TetR"/>
</dbReference>
<dbReference type="RefSeq" id="WP_160382540.1">
    <property type="nucleotide sequence ID" value="NZ_WNXQ01000004.1"/>
</dbReference>
<evidence type="ECO:0000313" key="5">
    <source>
        <dbReference type="Proteomes" id="UP000443843"/>
    </source>
</evidence>
<dbReference type="SUPFAM" id="SSF46689">
    <property type="entry name" value="Homeodomain-like"/>
    <property type="match status" value="1"/>
</dbReference>
<dbReference type="PRINTS" id="PR00455">
    <property type="entry name" value="HTHTETR"/>
</dbReference>
<protein>
    <submittedName>
        <fullName evidence="4">TetR family transcriptional regulator</fullName>
    </submittedName>
</protein>
<keyword evidence="1 2" id="KW-0238">DNA-binding</keyword>
<dbReference type="EMBL" id="WNXQ01000004">
    <property type="protein sequence ID" value="MWB78279.1"/>
    <property type="molecule type" value="Genomic_DNA"/>
</dbReference>
<dbReference type="PROSITE" id="PS50977">
    <property type="entry name" value="HTH_TETR_2"/>
    <property type="match status" value="1"/>
</dbReference>
<dbReference type="PANTHER" id="PTHR30055:SF235">
    <property type="entry name" value="TRANSCRIPTIONAL REGULATORY PROTEIN"/>
    <property type="match status" value="1"/>
</dbReference>
<dbReference type="InterPro" id="IPR036271">
    <property type="entry name" value="Tet_transcr_reg_TetR-rel_C_sf"/>
</dbReference>
<organism evidence="4 5">
    <name type="scientific">Pseudooceanicola pacificus</name>
    <dbReference type="NCBI Taxonomy" id="2676438"/>
    <lineage>
        <taxon>Bacteria</taxon>
        <taxon>Pseudomonadati</taxon>
        <taxon>Pseudomonadota</taxon>
        <taxon>Alphaproteobacteria</taxon>
        <taxon>Rhodobacterales</taxon>
        <taxon>Paracoccaceae</taxon>
        <taxon>Pseudooceanicola</taxon>
    </lineage>
</organism>
<evidence type="ECO:0000256" key="1">
    <source>
        <dbReference type="ARBA" id="ARBA00023125"/>
    </source>
</evidence>
<feature type="domain" description="HTH tetR-type" evidence="3">
    <location>
        <begin position="11"/>
        <end position="71"/>
    </location>
</feature>